<sequence>MAETSPPAPITNEPQAAAEAAEARPSEDGGNVETYSDADPFEGKPMTPKRGSTLRMIRKMSAKVTGRSGYISGKPSCADPTADAKLEADDDASLASSEEARGDDTGMTDDDSVETTAPWSCWEILAAIVTCPIWSCMLLFAQCQGCCAACGETGVCKVMSRCWCTCFYAIYMCISACAARFSKLVLFVCYGEVFEMCTPSAKPPDQAEASSLMS</sequence>
<feature type="region of interest" description="Disordered" evidence="1">
    <location>
        <begin position="1"/>
        <end position="58"/>
    </location>
</feature>
<organism evidence="2">
    <name type="scientific">Florenciella parvula</name>
    <dbReference type="NCBI Taxonomy" id="236787"/>
    <lineage>
        <taxon>Eukaryota</taxon>
        <taxon>Sar</taxon>
        <taxon>Stramenopiles</taxon>
        <taxon>Ochrophyta</taxon>
        <taxon>Dictyochophyceae</taxon>
        <taxon>Florenciellales</taxon>
        <taxon>Florenciella</taxon>
    </lineage>
</organism>
<evidence type="ECO:0000256" key="1">
    <source>
        <dbReference type="SAM" id="MobiDB-lite"/>
    </source>
</evidence>
<protein>
    <submittedName>
        <fullName evidence="2">Uncharacterized protein</fullName>
    </submittedName>
</protein>
<name>A0A7S2C9Z0_9STRA</name>
<feature type="region of interest" description="Disordered" evidence="1">
    <location>
        <begin position="63"/>
        <end position="82"/>
    </location>
</feature>
<dbReference type="EMBL" id="HBGT01018303">
    <property type="protein sequence ID" value="CAD9419822.1"/>
    <property type="molecule type" value="Transcribed_RNA"/>
</dbReference>
<dbReference type="AlphaFoldDB" id="A0A7S2C9Z0"/>
<reference evidence="2" key="1">
    <citation type="submission" date="2021-01" db="EMBL/GenBank/DDBJ databases">
        <authorList>
            <person name="Corre E."/>
            <person name="Pelletier E."/>
            <person name="Niang G."/>
            <person name="Scheremetjew M."/>
            <person name="Finn R."/>
            <person name="Kale V."/>
            <person name="Holt S."/>
            <person name="Cochrane G."/>
            <person name="Meng A."/>
            <person name="Brown T."/>
            <person name="Cohen L."/>
        </authorList>
    </citation>
    <scope>NUCLEOTIDE SEQUENCE</scope>
    <source>
        <strain evidence="2">RCC1693</strain>
    </source>
</reference>
<gene>
    <name evidence="2" type="ORF">FPAR1323_LOCUS9641</name>
</gene>
<proteinExistence type="predicted"/>
<feature type="region of interest" description="Disordered" evidence="1">
    <location>
        <begin position="87"/>
        <end position="112"/>
    </location>
</feature>
<evidence type="ECO:0000313" key="2">
    <source>
        <dbReference type="EMBL" id="CAD9419822.1"/>
    </source>
</evidence>
<accession>A0A7S2C9Z0</accession>